<evidence type="ECO:0000313" key="2">
    <source>
        <dbReference type="EMBL" id="OAK66063.1"/>
    </source>
</evidence>
<dbReference type="SMART" id="SM00382">
    <property type="entry name" value="AAA"/>
    <property type="match status" value="1"/>
</dbReference>
<dbReference type="Proteomes" id="UP000077852">
    <property type="component" value="Unassembled WGS sequence"/>
</dbReference>
<gene>
    <name evidence="2" type="ORF">A3K87_09870</name>
</gene>
<organism evidence="2 3">
    <name type="scientific">Variovorax paradoxus</name>
    <dbReference type="NCBI Taxonomy" id="34073"/>
    <lineage>
        <taxon>Bacteria</taxon>
        <taxon>Pseudomonadati</taxon>
        <taxon>Pseudomonadota</taxon>
        <taxon>Betaproteobacteria</taxon>
        <taxon>Burkholderiales</taxon>
        <taxon>Comamonadaceae</taxon>
        <taxon>Variovorax</taxon>
    </lineage>
</organism>
<sequence>MLQQQSDLPVTAVHADEVCPEHGPIDARGHRWNLRCAKCDHALDAYSARLRREELRDEHLRNSGLIGWPARATFENFVAALPAQKAALDACRALVVKSEKRGETPWLVGPPGTGKTHLASAMVNHVIRERGLPAAIYSARDIVKMLRASWGNKQGEKSEAEVLEDLASLSLLVIDEVGVGFGSEAETLQLFDVIDLRYRLERPTALVSNLTATEIRAALGERSFDRLRQGARTVPMNWPSHRGSRA</sequence>
<protein>
    <recommendedName>
        <fullName evidence="1">AAA+ ATPase domain-containing protein</fullName>
    </recommendedName>
</protein>
<dbReference type="InterPro" id="IPR003593">
    <property type="entry name" value="AAA+_ATPase"/>
</dbReference>
<dbReference type="CDD" id="cd00009">
    <property type="entry name" value="AAA"/>
    <property type="match status" value="1"/>
</dbReference>
<dbReference type="InterPro" id="IPR027417">
    <property type="entry name" value="P-loop_NTPase"/>
</dbReference>
<dbReference type="AlphaFoldDB" id="A0AA91DRB4"/>
<comment type="caution">
    <text evidence="2">The sequence shown here is derived from an EMBL/GenBank/DDBJ whole genome shotgun (WGS) entry which is preliminary data.</text>
</comment>
<dbReference type="PANTHER" id="PTHR30050">
    <property type="entry name" value="CHROMOSOMAL REPLICATION INITIATOR PROTEIN DNAA"/>
    <property type="match status" value="1"/>
</dbReference>
<evidence type="ECO:0000313" key="3">
    <source>
        <dbReference type="Proteomes" id="UP000077852"/>
    </source>
</evidence>
<feature type="domain" description="AAA+ ATPase" evidence="1">
    <location>
        <begin position="101"/>
        <end position="233"/>
    </location>
</feature>
<dbReference type="Pfam" id="PF01695">
    <property type="entry name" value="IstB_IS21"/>
    <property type="match status" value="1"/>
</dbReference>
<dbReference type="RefSeq" id="WP_081266653.1">
    <property type="nucleotide sequence ID" value="NZ_LVHG01000027.1"/>
</dbReference>
<dbReference type="GO" id="GO:0006260">
    <property type="term" value="P:DNA replication"/>
    <property type="evidence" value="ECO:0007669"/>
    <property type="project" value="TreeGrafter"/>
</dbReference>
<dbReference type="EMBL" id="LVHG01000027">
    <property type="protein sequence ID" value="OAK66063.1"/>
    <property type="molecule type" value="Genomic_DNA"/>
</dbReference>
<dbReference type="Gene3D" id="3.40.50.300">
    <property type="entry name" value="P-loop containing nucleotide triphosphate hydrolases"/>
    <property type="match status" value="1"/>
</dbReference>
<dbReference type="SUPFAM" id="SSF52540">
    <property type="entry name" value="P-loop containing nucleoside triphosphate hydrolases"/>
    <property type="match status" value="1"/>
</dbReference>
<dbReference type="InterPro" id="IPR002611">
    <property type="entry name" value="IstB_ATP-bd"/>
</dbReference>
<evidence type="ECO:0000259" key="1">
    <source>
        <dbReference type="SMART" id="SM00382"/>
    </source>
</evidence>
<proteinExistence type="predicted"/>
<dbReference type="GO" id="GO:0005524">
    <property type="term" value="F:ATP binding"/>
    <property type="evidence" value="ECO:0007669"/>
    <property type="project" value="InterPro"/>
</dbReference>
<accession>A0AA91DRB4</accession>
<dbReference type="PANTHER" id="PTHR30050:SF4">
    <property type="entry name" value="ATP-BINDING PROTEIN RV3427C IN INSERTION SEQUENCE-RELATED"/>
    <property type="match status" value="1"/>
</dbReference>
<reference evidence="2 3" key="1">
    <citation type="submission" date="2016-03" db="EMBL/GenBank/DDBJ databases">
        <title>Genome sequence of Variovorax paradoxus KB5.</title>
        <authorList>
            <person name="Jeong H."/>
            <person name="Hong C.E."/>
            <person name="Jo S.H."/>
            <person name="Park J.M."/>
        </authorList>
    </citation>
    <scope>NUCLEOTIDE SEQUENCE [LARGE SCALE GENOMIC DNA]</scope>
    <source>
        <strain evidence="2 3">KB5</strain>
    </source>
</reference>
<name>A0AA91DRB4_VARPD</name>